<evidence type="ECO:0000259" key="16">
    <source>
        <dbReference type="PROSITE" id="PS51278"/>
    </source>
</evidence>
<dbReference type="RefSeq" id="XP_006825438.1">
    <property type="nucleotide sequence ID" value="XM_006825375.1"/>
</dbReference>
<evidence type="ECO:0000256" key="13">
    <source>
        <dbReference type="ARBA" id="ARBA00023291"/>
    </source>
</evidence>
<dbReference type="InterPro" id="IPR050711">
    <property type="entry name" value="ET-N_metabolism_enzyme"/>
</dbReference>
<feature type="domain" description="Glutamine amidotransferase type-2" evidence="16">
    <location>
        <begin position="29"/>
        <end position="139"/>
    </location>
</feature>
<evidence type="ECO:0000256" key="11">
    <source>
        <dbReference type="ARBA" id="ARBA00023014"/>
    </source>
</evidence>
<keyword evidence="17" id="KW-1185">Reference proteome</keyword>
<comment type="cofactor">
    <cofactor evidence="2">
        <name>[3Fe-4S] cluster</name>
        <dbReference type="ChEBI" id="CHEBI:21137"/>
    </cofactor>
</comment>
<keyword evidence="4" id="KW-0028">Amino-acid biosynthesis</keyword>
<dbReference type="Gene3D" id="3.60.20.10">
    <property type="entry name" value="Glutamine Phosphoribosylpyrophosphate, subunit 1, domain 1"/>
    <property type="match status" value="1"/>
</dbReference>
<evidence type="ECO:0000256" key="9">
    <source>
        <dbReference type="ARBA" id="ARBA00023002"/>
    </source>
</evidence>
<name>A0ABM0MZJ7_SACKO</name>
<sequence length="139" mass="14957">MATSKLLLGKDGLPLKQGLYDPWYEKDACGVGFVVNINGAKDHKVLRDSQIMLERMQHRGACGCDNDTGDGAGVITGIPHGLYSKFLSKDGVTLPALGKYATGILFLDKTTADECETLFANIALECKLKVRLCVGKTAH</sequence>
<evidence type="ECO:0000256" key="15">
    <source>
        <dbReference type="ARBA" id="ARBA00039085"/>
    </source>
</evidence>
<keyword evidence="13" id="KW-0003">3Fe-4S</keyword>
<proteinExistence type="inferred from homology"/>
<dbReference type="PROSITE" id="PS51278">
    <property type="entry name" value="GATASE_TYPE_2"/>
    <property type="match status" value="1"/>
</dbReference>
<dbReference type="PANTHER" id="PTHR11938">
    <property type="entry name" value="FAD NADPH DEHYDROGENASE/OXIDOREDUCTASE"/>
    <property type="match status" value="1"/>
</dbReference>
<keyword evidence="8" id="KW-0315">Glutamine amidotransferase</keyword>
<evidence type="ECO:0000256" key="10">
    <source>
        <dbReference type="ARBA" id="ARBA00023004"/>
    </source>
</evidence>
<dbReference type="GeneID" id="100368250"/>
<dbReference type="Proteomes" id="UP000694865">
    <property type="component" value="Unplaced"/>
</dbReference>
<evidence type="ECO:0000256" key="4">
    <source>
        <dbReference type="ARBA" id="ARBA00022605"/>
    </source>
</evidence>
<protein>
    <recommendedName>
        <fullName evidence="15">glutamate synthase (ferredoxin)</fullName>
        <ecNumber evidence="15">1.4.7.1</ecNumber>
    </recommendedName>
</protein>
<evidence type="ECO:0000256" key="12">
    <source>
        <dbReference type="ARBA" id="ARBA00023164"/>
    </source>
</evidence>
<reference evidence="18" key="1">
    <citation type="submission" date="2025-08" db="UniProtKB">
        <authorList>
            <consortium name="RefSeq"/>
        </authorList>
    </citation>
    <scope>IDENTIFICATION</scope>
    <source>
        <tissue evidence="18">Testes</tissue>
    </source>
</reference>
<dbReference type="PANTHER" id="PTHR11938:SF133">
    <property type="entry name" value="GLUTAMATE SYNTHASE (NADH)"/>
    <property type="match status" value="1"/>
</dbReference>
<evidence type="ECO:0000256" key="3">
    <source>
        <dbReference type="ARBA" id="ARBA00009716"/>
    </source>
</evidence>
<evidence type="ECO:0000256" key="8">
    <source>
        <dbReference type="ARBA" id="ARBA00022962"/>
    </source>
</evidence>
<evidence type="ECO:0000256" key="14">
    <source>
        <dbReference type="ARBA" id="ARBA00037928"/>
    </source>
</evidence>
<dbReference type="Pfam" id="PF00310">
    <property type="entry name" value="GATase_2"/>
    <property type="match status" value="1"/>
</dbReference>
<keyword evidence="5" id="KW-0285">Flavoprotein</keyword>
<keyword evidence="6" id="KW-0288">FMN</keyword>
<keyword evidence="10" id="KW-0408">Iron</keyword>
<keyword evidence="12" id="KW-0314">Glutamate biosynthesis</keyword>
<evidence type="ECO:0000256" key="6">
    <source>
        <dbReference type="ARBA" id="ARBA00022643"/>
    </source>
</evidence>
<organism evidence="17 18">
    <name type="scientific">Saccoglossus kowalevskii</name>
    <name type="common">Acorn worm</name>
    <dbReference type="NCBI Taxonomy" id="10224"/>
    <lineage>
        <taxon>Eukaryota</taxon>
        <taxon>Metazoa</taxon>
        <taxon>Hemichordata</taxon>
        <taxon>Enteropneusta</taxon>
        <taxon>Harrimaniidae</taxon>
        <taxon>Saccoglossus</taxon>
    </lineage>
</organism>
<evidence type="ECO:0000256" key="1">
    <source>
        <dbReference type="ARBA" id="ARBA00001917"/>
    </source>
</evidence>
<keyword evidence="11" id="KW-0411">Iron-sulfur</keyword>
<comment type="pathway">
    <text evidence="14">Amino-acid biosynthesis; L-glutamate biosynthesis via GLT pathway; L-glutamate from 2-oxoglutarate and L-glutamine (ferredoxin route): step 1/1.</text>
</comment>
<dbReference type="EC" id="1.4.7.1" evidence="15"/>
<dbReference type="InterPro" id="IPR029055">
    <property type="entry name" value="Ntn_hydrolases_N"/>
</dbReference>
<evidence type="ECO:0000256" key="7">
    <source>
        <dbReference type="ARBA" id="ARBA00022723"/>
    </source>
</evidence>
<comment type="cofactor">
    <cofactor evidence="1">
        <name>FMN</name>
        <dbReference type="ChEBI" id="CHEBI:58210"/>
    </cofactor>
</comment>
<evidence type="ECO:0000313" key="17">
    <source>
        <dbReference type="Proteomes" id="UP000694865"/>
    </source>
</evidence>
<dbReference type="InterPro" id="IPR017932">
    <property type="entry name" value="GATase_2_dom"/>
</dbReference>
<dbReference type="SUPFAM" id="SSF56235">
    <property type="entry name" value="N-terminal nucleophile aminohydrolases (Ntn hydrolases)"/>
    <property type="match status" value="1"/>
</dbReference>
<keyword evidence="9" id="KW-0560">Oxidoreductase</keyword>
<evidence type="ECO:0000256" key="2">
    <source>
        <dbReference type="ARBA" id="ARBA00001927"/>
    </source>
</evidence>
<gene>
    <name evidence="18" type="primary">LOC100368250</name>
</gene>
<accession>A0ABM0MZJ7</accession>
<evidence type="ECO:0000313" key="18">
    <source>
        <dbReference type="RefSeq" id="XP_006825438.1"/>
    </source>
</evidence>
<keyword evidence="7" id="KW-0479">Metal-binding</keyword>
<evidence type="ECO:0000256" key="5">
    <source>
        <dbReference type="ARBA" id="ARBA00022630"/>
    </source>
</evidence>
<comment type="similarity">
    <text evidence="3">Belongs to the glutamate synthase family.</text>
</comment>